<comment type="caution">
    <text evidence="7">The sequence shown here is derived from an EMBL/GenBank/DDBJ whole genome shotgun (WGS) entry which is preliminary data.</text>
</comment>
<dbReference type="Gene3D" id="3.40.30.10">
    <property type="entry name" value="Glutaredoxin"/>
    <property type="match status" value="1"/>
</dbReference>
<keyword evidence="5" id="KW-0325">Glycoprotein</keyword>
<evidence type="ECO:0000313" key="8">
    <source>
        <dbReference type="Proteomes" id="UP000649617"/>
    </source>
</evidence>
<evidence type="ECO:0000313" key="7">
    <source>
        <dbReference type="EMBL" id="CAE7308578.1"/>
    </source>
</evidence>
<dbReference type="EMBL" id="CAJNIZ010010946">
    <property type="protein sequence ID" value="CAE7308578.1"/>
    <property type="molecule type" value="Genomic_DNA"/>
</dbReference>
<dbReference type="Pfam" id="PF03227">
    <property type="entry name" value="GILT"/>
    <property type="match status" value="2"/>
</dbReference>
<evidence type="ECO:0000256" key="6">
    <source>
        <dbReference type="SAM" id="SignalP"/>
    </source>
</evidence>
<comment type="similarity">
    <text evidence="2">Belongs to the GILT family.</text>
</comment>
<feature type="chain" id="PRO_5032702185" evidence="6">
    <location>
        <begin position="17"/>
        <end position="242"/>
    </location>
</feature>
<evidence type="ECO:0000256" key="4">
    <source>
        <dbReference type="ARBA" id="ARBA00022729"/>
    </source>
</evidence>
<evidence type="ECO:0000256" key="2">
    <source>
        <dbReference type="ARBA" id="ARBA00005679"/>
    </source>
</evidence>
<organism evidence="7 8">
    <name type="scientific">Symbiodinium pilosum</name>
    <name type="common">Dinoflagellate</name>
    <dbReference type="NCBI Taxonomy" id="2952"/>
    <lineage>
        <taxon>Eukaryota</taxon>
        <taxon>Sar</taxon>
        <taxon>Alveolata</taxon>
        <taxon>Dinophyceae</taxon>
        <taxon>Suessiales</taxon>
        <taxon>Symbiodiniaceae</taxon>
        <taxon>Symbiodinium</taxon>
    </lineage>
</organism>
<dbReference type="GO" id="GO:0016671">
    <property type="term" value="F:oxidoreductase activity, acting on a sulfur group of donors, disulfide as acceptor"/>
    <property type="evidence" value="ECO:0007669"/>
    <property type="project" value="InterPro"/>
</dbReference>
<dbReference type="GO" id="GO:0005576">
    <property type="term" value="C:extracellular region"/>
    <property type="evidence" value="ECO:0007669"/>
    <property type="project" value="UniProtKB-SubCell"/>
</dbReference>
<keyword evidence="3" id="KW-0964">Secreted</keyword>
<dbReference type="AlphaFoldDB" id="A0A812NII4"/>
<evidence type="ECO:0000256" key="3">
    <source>
        <dbReference type="ARBA" id="ARBA00022525"/>
    </source>
</evidence>
<proteinExistence type="inferred from homology"/>
<dbReference type="SUPFAM" id="SSF52833">
    <property type="entry name" value="Thioredoxin-like"/>
    <property type="match status" value="1"/>
</dbReference>
<dbReference type="OrthoDB" id="958254at2759"/>
<dbReference type="PANTHER" id="PTHR13234:SF8">
    <property type="entry name" value="GAMMA-INTERFERON-INDUCIBLE LYSOSOMAL THIOL REDUCTASE"/>
    <property type="match status" value="1"/>
</dbReference>
<reference evidence="7" key="1">
    <citation type="submission" date="2021-02" db="EMBL/GenBank/DDBJ databases">
        <authorList>
            <person name="Dougan E. K."/>
            <person name="Rhodes N."/>
            <person name="Thang M."/>
            <person name="Chan C."/>
        </authorList>
    </citation>
    <scope>NUCLEOTIDE SEQUENCE</scope>
</reference>
<keyword evidence="4 6" id="KW-0732">Signal</keyword>
<dbReference type="InterPro" id="IPR036249">
    <property type="entry name" value="Thioredoxin-like_sf"/>
</dbReference>
<keyword evidence="8" id="KW-1185">Reference proteome</keyword>
<feature type="signal peptide" evidence="6">
    <location>
        <begin position="1"/>
        <end position="16"/>
    </location>
</feature>
<dbReference type="Proteomes" id="UP000649617">
    <property type="component" value="Unassembled WGS sequence"/>
</dbReference>
<accession>A0A812NII4</accession>
<sequence>MASKLLCLALFAPSLAETAQKVKVEFFAEAGCPFCRQAIAGPVNKTLSMPSVAAIMDFQFFPFGNAYFVTTECKGAGDYDMAARKCFNKNCGAGASQPPKDCFTGALVCQHGSQECAANRFLACAKTVAGENLLPFMSFTHCVEASYDTFSKDTVSACADASQIDKDAVFRCYSGSEGDDATVAQAKATPEHPGVPYLLVNGQAVEQPDDLLKTVCKAYQGSEPDACKSMDTWPTHPIILQV</sequence>
<evidence type="ECO:0000256" key="5">
    <source>
        <dbReference type="ARBA" id="ARBA00023180"/>
    </source>
</evidence>
<dbReference type="PANTHER" id="PTHR13234">
    <property type="entry name" value="GAMMA-INTERFERON INDUCIBLE LYSOSOMAL THIOL REDUCTASE GILT"/>
    <property type="match status" value="1"/>
</dbReference>
<name>A0A812NII4_SYMPI</name>
<evidence type="ECO:0000256" key="1">
    <source>
        <dbReference type="ARBA" id="ARBA00004613"/>
    </source>
</evidence>
<protein>
    <submittedName>
        <fullName evidence="7">IFI30 protein</fullName>
    </submittedName>
</protein>
<gene>
    <name evidence="7" type="primary">IFI30</name>
    <name evidence="7" type="ORF">SPIL2461_LOCUS6987</name>
</gene>
<dbReference type="InterPro" id="IPR004911">
    <property type="entry name" value="Interferon-induced_GILT"/>
</dbReference>
<comment type="subcellular location">
    <subcellularLocation>
        <location evidence="1">Secreted</location>
    </subcellularLocation>
</comment>